<dbReference type="AlphaFoldDB" id="A0A542XGH1"/>
<evidence type="ECO:0000313" key="2">
    <source>
        <dbReference type="EMBL" id="TQL34918.1"/>
    </source>
</evidence>
<feature type="signal peptide" evidence="1">
    <location>
        <begin position="1"/>
        <end position="34"/>
    </location>
</feature>
<reference evidence="2 3" key="1">
    <citation type="submission" date="2019-06" db="EMBL/GenBank/DDBJ databases">
        <title>Sequencing the genomes of 1000 actinobacteria strains.</title>
        <authorList>
            <person name="Klenk H.-P."/>
        </authorList>
    </citation>
    <scope>NUCLEOTIDE SEQUENCE [LARGE SCALE GENOMIC DNA]</scope>
    <source>
        <strain evidence="2 3">DSM 24617</strain>
    </source>
</reference>
<dbReference type="PROSITE" id="PS51318">
    <property type="entry name" value="TAT"/>
    <property type="match status" value="1"/>
</dbReference>
<organism evidence="2 3">
    <name type="scientific">Barrientosiimonas humi</name>
    <dbReference type="NCBI Taxonomy" id="999931"/>
    <lineage>
        <taxon>Bacteria</taxon>
        <taxon>Bacillati</taxon>
        <taxon>Actinomycetota</taxon>
        <taxon>Actinomycetes</taxon>
        <taxon>Micrococcales</taxon>
        <taxon>Dermacoccaceae</taxon>
        <taxon>Barrientosiimonas</taxon>
    </lineage>
</organism>
<dbReference type="Proteomes" id="UP000318336">
    <property type="component" value="Unassembled WGS sequence"/>
</dbReference>
<dbReference type="EMBL" id="VFOK01000001">
    <property type="protein sequence ID" value="TQL34918.1"/>
    <property type="molecule type" value="Genomic_DNA"/>
</dbReference>
<protein>
    <submittedName>
        <fullName evidence="2">Uncharacterized protein</fullName>
    </submittedName>
</protein>
<feature type="chain" id="PRO_5022082587" evidence="1">
    <location>
        <begin position="35"/>
        <end position="227"/>
    </location>
</feature>
<evidence type="ECO:0000256" key="1">
    <source>
        <dbReference type="SAM" id="SignalP"/>
    </source>
</evidence>
<sequence length="227" mass="22900">MVSAPVHPSRRTVTKGVGWAVPTIALGAAAPALAASPCSCTPNGCPSMGFGGALDGNGWKLSTVGTFTGGTTRYSGTYAPSTGGNASCNSVTGGTGGGSISGAIVMEGDPTAAGASITYSKSVCLQAGRTYTFTWNWNSFNANNRSMFLDAQLTSCSGTVVATAAQVQALGRTTNNRGSRMLTVTPTATSLYTFEFIGTFGTTPAYDSACNRYANDIGFTAPLCSGG</sequence>
<accession>A0A542XGH1</accession>
<evidence type="ECO:0000313" key="3">
    <source>
        <dbReference type="Proteomes" id="UP000318336"/>
    </source>
</evidence>
<gene>
    <name evidence="2" type="ORF">FB554_3101</name>
</gene>
<proteinExistence type="predicted"/>
<name>A0A542XGH1_9MICO</name>
<keyword evidence="1" id="KW-0732">Signal</keyword>
<keyword evidence="3" id="KW-1185">Reference proteome</keyword>
<comment type="caution">
    <text evidence="2">The sequence shown here is derived from an EMBL/GenBank/DDBJ whole genome shotgun (WGS) entry which is preliminary data.</text>
</comment>
<dbReference type="InterPro" id="IPR006311">
    <property type="entry name" value="TAT_signal"/>
</dbReference>